<keyword evidence="1" id="KW-0592">Phosphate transport</keyword>
<dbReference type="PIRSF" id="PIRSF003107">
    <property type="entry name" value="PhoU"/>
    <property type="match status" value="1"/>
</dbReference>
<dbReference type="Gene3D" id="1.20.58.220">
    <property type="entry name" value="Phosphate transport system protein phou homolog 2, domain 2"/>
    <property type="match status" value="1"/>
</dbReference>
<keyword evidence="1" id="KW-0963">Cytoplasm</keyword>
<dbReference type="GO" id="GO:0005737">
    <property type="term" value="C:cytoplasm"/>
    <property type="evidence" value="ECO:0007669"/>
    <property type="project" value="UniProtKB-SubCell"/>
</dbReference>
<dbReference type="STRING" id="349095.SAMN05660299_01504"/>
<sequence>MRDAYVESLNELSQDMMQLAQIVETTIANTWTALESLDNKLASEIYHGNEDINTRVRECMKKDLTISLMQTPVATDWRHLMATQKILYDIERITDNCADICHYIFHLNKEGGPVTPPTGLQEMYQVMASMVVDVLRLYNEGGIDDIDLIRDKDDIVDMAFTKSMEEISEKMVKEPNHVRQYISYVLIVKYIERMADHASNITDWILYRSNNMLK</sequence>
<dbReference type="AlphaFoldDB" id="A0A1G9VXL3"/>
<comment type="function">
    <text evidence="1">Plays a role in the regulation of phosphate uptake.</text>
</comment>
<accession>A0A1G9VXL3</accession>
<dbReference type="GO" id="GO:0045936">
    <property type="term" value="P:negative regulation of phosphate metabolic process"/>
    <property type="evidence" value="ECO:0007669"/>
    <property type="project" value="InterPro"/>
</dbReference>
<dbReference type="RefSeq" id="WP_091650100.1">
    <property type="nucleotide sequence ID" value="NZ_FNHQ01000013.1"/>
</dbReference>
<proteinExistence type="inferred from homology"/>
<keyword evidence="1" id="KW-0813">Transport</keyword>
<dbReference type="Proteomes" id="UP000199309">
    <property type="component" value="Unassembled WGS sequence"/>
</dbReference>
<evidence type="ECO:0000313" key="4">
    <source>
        <dbReference type="Proteomes" id="UP000199309"/>
    </source>
</evidence>
<dbReference type="Pfam" id="PF01895">
    <property type="entry name" value="PhoU"/>
    <property type="match status" value="2"/>
</dbReference>
<comment type="subcellular location">
    <subcellularLocation>
        <location evidence="1">Cytoplasm</location>
    </subcellularLocation>
</comment>
<dbReference type="InterPro" id="IPR026022">
    <property type="entry name" value="PhoU_dom"/>
</dbReference>
<keyword evidence="4" id="KW-1185">Reference proteome</keyword>
<organism evidence="3 4">
    <name type="scientific">Megasphaera paucivorans</name>
    <dbReference type="NCBI Taxonomy" id="349095"/>
    <lineage>
        <taxon>Bacteria</taxon>
        <taxon>Bacillati</taxon>
        <taxon>Bacillota</taxon>
        <taxon>Negativicutes</taxon>
        <taxon>Veillonellales</taxon>
        <taxon>Veillonellaceae</taxon>
        <taxon>Megasphaera</taxon>
    </lineage>
</organism>
<dbReference type="InterPro" id="IPR028366">
    <property type="entry name" value="PhoU"/>
</dbReference>
<dbReference type="SUPFAM" id="SSF109755">
    <property type="entry name" value="PhoU-like"/>
    <property type="match status" value="1"/>
</dbReference>
<evidence type="ECO:0000256" key="1">
    <source>
        <dbReference type="PIRNR" id="PIRNR003107"/>
    </source>
</evidence>
<dbReference type="InterPro" id="IPR038078">
    <property type="entry name" value="PhoU-like_sf"/>
</dbReference>
<dbReference type="NCBIfam" id="TIGR02135">
    <property type="entry name" value="phoU_full"/>
    <property type="match status" value="1"/>
</dbReference>
<dbReference type="GO" id="GO:0006817">
    <property type="term" value="P:phosphate ion transport"/>
    <property type="evidence" value="ECO:0007669"/>
    <property type="project" value="UniProtKB-KW"/>
</dbReference>
<gene>
    <name evidence="3" type="ORF">SAMN05660299_01504</name>
</gene>
<dbReference type="PANTHER" id="PTHR42930:SF3">
    <property type="entry name" value="PHOSPHATE-SPECIFIC TRANSPORT SYSTEM ACCESSORY PROTEIN PHOU"/>
    <property type="match status" value="1"/>
</dbReference>
<protein>
    <recommendedName>
        <fullName evidence="1">Phosphate-specific transport system accessory protein PhoU</fullName>
    </recommendedName>
</protein>
<evidence type="ECO:0000259" key="2">
    <source>
        <dbReference type="Pfam" id="PF01895"/>
    </source>
</evidence>
<reference evidence="3 4" key="1">
    <citation type="submission" date="2016-10" db="EMBL/GenBank/DDBJ databases">
        <authorList>
            <person name="de Groot N.N."/>
        </authorList>
    </citation>
    <scope>NUCLEOTIDE SEQUENCE [LARGE SCALE GENOMIC DNA]</scope>
    <source>
        <strain evidence="3 4">DSM 16981</strain>
    </source>
</reference>
<evidence type="ECO:0000313" key="3">
    <source>
        <dbReference type="EMBL" id="SDM77048.1"/>
    </source>
</evidence>
<dbReference type="GO" id="GO:0030643">
    <property type="term" value="P:intracellular phosphate ion homeostasis"/>
    <property type="evidence" value="ECO:0007669"/>
    <property type="project" value="InterPro"/>
</dbReference>
<name>A0A1G9VXL3_9FIRM</name>
<feature type="domain" description="PhoU" evidence="2">
    <location>
        <begin position="120"/>
        <end position="205"/>
    </location>
</feature>
<feature type="domain" description="PhoU" evidence="2">
    <location>
        <begin position="17"/>
        <end position="103"/>
    </location>
</feature>
<dbReference type="OrthoDB" id="9814256at2"/>
<dbReference type="EMBL" id="FNHQ01000013">
    <property type="protein sequence ID" value="SDM77048.1"/>
    <property type="molecule type" value="Genomic_DNA"/>
</dbReference>
<comment type="subunit">
    <text evidence="1">Homodimer.</text>
</comment>
<dbReference type="PANTHER" id="PTHR42930">
    <property type="entry name" value="PHOSPHATE-SPECIFIC TRANSPORT SYSTEM ACCESSORY PROTEIN PHOU"/>
    <property type="match status" value="1"/>
</dbReference>
<comment type="similarity">
    <text evidence="1">Belongs to the PhoU family.</text>
</comment>